<evidence type="ECO:0000313" key="10">
    <source>
        <dbReference type="Proteomes" id="UP001165060"/>
    </source>
</evidence>
<dbReference type="PANTHER" id="PTHR12400:SF51">
    <property type="entry name" value="INOSITOL POLYPHOSPHATE MULTIKINASE"/>
    <property type="match status" value="1"/>
</dbReference>
<organism evidence="9 10">
    <name type="scientific">Tetraparma gracilis</name>
    <dbReference type="NCBI Taxonomy" id="2962635"/>
    <lineage>
        <taxon>Eukaryota</taxon>
        <taxon>Sar</taxon>
        <taxon>Stramenopiles</taxon>
        <taxon>Ochrophyta</taxon>
        <taxon>Bolidophyceae</taxon>
        <taxon>Parmales</taxon>
        <taxon>Triparmaceae</taxon>
        <taxon>Tetraparma</taxon>
    </lineage>
</organism>
<keyword evidence="2 8" id="KW-0808">Transferase</keyword>
<evidence type="ECO:0000256" key="5">
    <source>
        <dbReference type="ARBA" id="ARBA00022840"/>
    </source>
</evidence>
<evidence type="ECO:0000256" key="8">
    <source>
        <dbReference type="RuleBase" id="RU363090"/>
    </source>
</evidence>
<comment type="caution">
    <text evidence="9">The sequence shown here is derived from an EMBL/GenBank/DDBJ whole genome shotgun (WGS) entry which is preliminary data.</text>
</comment>
<reference evidence="9 10" key="1">
    <citation type="journal article" date="2023" name="Commun. Biol.">
        <title>Genome analysis of Parmales, the sister group of diatoms, reveals the evolutionary specialization of diatoms from phago-mixotrophs to photoautotrophs.</title>
        <authorList>
            <person name="Ban H."/>
            <person name="Sato S."/>
            <person name="Yoshikawa S."/>
            <person name="Yamada K."/>
            <person name="Nakamura Y."/>
            <person name="Ichinomiya M."/>
            <person name="Sato N."/>
            <person name="Blanc-Mathieu R."/>
            <person name="Endo H."/>
            <person name="Kuwata A."/>
            <person name="Ogata H."/>
        </authorList>
    </citation>
    <scope>NUCLEOTIDE SEQUENCE [LARGE SCALE GENOMIC DNA]</scope>
</reference>
<evidence type="ECO:0000256" key="3">
    <source>
        <dbReference type="ARBA" id="ARBA00022741"/>
    </source>
</evidence>
<comment type="catalytic activity">
    <reaction evidence="6">
        <text>1D-myo-inositol 1,4,5-trisphosphate + 2 ATP = 1D-myo-inositol 1,3,4,5,6-pentakisphosphate + 2 ADP + 2 H(+)</text>
        <dbReference type="Rhea" id="RHEA:32359"/>
        <dbReference type="ChEBI" id="CHEBI:15378"/>
        <dbReference type="ChEBI" id="CHEBI:30616"/>
        <dbReference type="ChEBI" id="CHEBI:57733"/>
        <dbReference type="ChEBI" id="CHEBI:203600"/>
        <dbReference type="ChEBI" id="CHEBI:456216"/>
        <dbReference type="EC" id="2.7.1.151"/>
    </reaction>
</comment>
<evidence type="ECO:0000256" key="4">
    <source>
        <dbReference type="ARBA" id="ARBA00022777"/>
    </source>
</evidence>
<keyword evidence="10" id="KW-1185">Reference proteome</keyword>
<proteinExistence type="inferred from homology"/>
<evidence type="ECO:0000256" key="7">
    <source>
        <dbReference type="ARBA" id="ARBA00036525"/>
    </source>
</evidence>
<comment type="catalytic activity">
    <reaction evidence="7">
        <text>1D-myo-inositol 1,3,4,6-tetrakisphosphate + ATP = 1D-myo-inositol 1,3,4,5,6-pentakisphosphate + ADP + H(+)</text>
        <dbReference type="Rhea" id="RHEA:12717"/>
        <dbReference type="ChEBI" id="CHEBI:15378"/>
        <dbReference type="ChEBI" id="CHEBI:30616"/>
        <dbReference type="ChEBI" id="CHEBI:57660"/>
        <dbReference type="ChEBI" id="CHEBI:57733"/>
        <dbReference type="ChEBI" id="CHEBI:456216"/>
        <dbReference type="EC" id="2.7.1.140"/>
    </reaction>
</comment>
<dbReference type="SUPFAM" id="SSF56104">
    <property type="entry name" value="SAICAR synthase-like"/>
    <property type="match status" value="1"/>
</dbReference>
<sequence length="162" mass="18867">RATTLTRAIRYNKHFGRSLHTRNDVKNALEEFFSQTADQSADDEKPVEKNYKIRSERRKGRGGLRNRVIIEMRRQIKVLSAWFKDNKRFAFYSSSLLFVYEGDENAEATRDNAKLRMIDFAHVLRSDGATRDTSYLDGLYGLLRIIDEILSEQEASGKLRED</sequence>
<dbReference type="EMBL" id="BRYB01003229">
    <property type="protein sequence ID" value="GMI32990.1"/>
    <property type="molecule type" value="Genomic_DNA"/>
</dbReference>
<dbReference type="EC" id="2.7.-.-" evidence="8"/>
<evidence type="ECO:0000256" key="1">
    <source>
        <dbReference type="ARBA" id="ARBA00007374"/>
    </source>
</evidence>
<gene>
    <name evidence="9" type="ORF">TeGR_g5446</name>
</gene>
<accession>A0ABQ6MTF8</accession>
<feature type="non-terminal residue" evidence="9">
    <location>
        <position position="1"/>
    </location>
</feature>
<keyword evidence="5" id="KW-0067">ATP-binding</keyword>
<dbReference type="Pfam" id="PF03770">
    <property type="entry name" value="IPK"/>
    <property type="match status" value="1"/>
</dbReference>
<dbReference type="InterPro" id="IPR005522">
    <property type="entry name" value="IPK"/>
</dbReference>
<protein>
    <recommendedName>
        <fullName evidence="8">Kinase</fullName>
        <ecNumber evidence="8">2.7.-.-</ecNumber>
    </recommendedName>
</protein>
<evidence type="ECO:0000256" key="6">
    <source>
        <dbReference type="ARBA" id="ARBA00036164"/>
    </source>
</evidence>
<evidence type="ECO:0000256" key="2">
    <source>
        <dbReference type="ARBA" id="ARBA00022679"/>
    </source>
</evidence>
<evidence type="ECO:0000313" key="9">
    <source>
        <dbReference type="EMBL" id="GMI32990.1"/>
    </source>
</evidence>
<keyword evidence="3" id="KW-0547">Nucleotide-binding</keyword>
<name>A0ABQ6MTF8_9STRA</name>
<dbReference type="Gene3D" id="3.30.470.160">
    <property type="entry name" value="Inositol polyphosphate kinase"/>
    <property type="match status" value="1"/>
</dbReference>
<comment type="similarity">
    <text evidence="1 8">Belongs to the inositol phosphokinase (IPK) family.</text>
</comment>
<dbReference type="PANTHER" id="PTHR12400">
    <property type="entry name" value="INOSITOL POLYPHOSPHATE KINASE"/>
    <property type="match status" value="1"/>
</dbReference>
<dbReference type="InterPro" id="IPR038286">
    <property type="entry name" value="IPK_sf"/>
</dbReference>
<dbReference type="Proteomes" id="UP001165060">
    <property type="component" value="Unassembled WGS sequence"/>
</dbReference>
<keyword evidence="4 8" id="KW-0418">Kinase</keyword>